<organism evidence="2 3">
    <name type="scientific">Cucumis sativus</name>
    <name type="common">Cucumber</name>
    <dbReference type="NCBI Taxonomy" id="3659"/>
    <lineage>
        <taxon>Eukaryota</taxon>
        <taxon>Viridiplantae</taxon>
        <taxon>Streptophyta</taxon>
        <taxon>Embryophyta</taxon>
        <taxon>Tracheophyta</taxon>
        <taxon>Spermatophyta</taxon>
        <taxon>Magnoliopsida</taxon>
        <taxon>eudicotyledons</taxon>
        <taxon>Gunneridae</taxon>
        <taxon>Pentapetalae</taxon>
        <taxon>rosids</taxon>
        <taxon>fabids</taxon>
        <taxon>Cucurbitales</taxon>
        <taxon>Cucurbitaceae</taxon>
        <taxon>Benincaseae</taxon>
        <taxon>Cucumis</taxon>
    </lineage>
</organism>
<feature type="compositionally biased region" description="Basic and acidic residues" evidence="1">
    <location>
        <begin position="1"/>
        <end position="21"/>
    </location>
</feature>
<reference evidence="2 3" key="2">
    <citation type="journal article" date="2009" name="PLoS ONE">
        <title>An integrated genetic and cytogenetic map of the cucumber genome.</title>
        <authorList>
            <person name="Ren Y."/>
            <person name="Zhang Z."/>
            <person name="Liu J."/>
            <person name="Staub J.E."/>
            <person name="Han Y."/>
            <person name="Cheng Z."/>
            <person name="Li X."/>
            <person name="Lu J."/>
            <person name="Miao H."/>
            <person name="Kang H."/>
            <person name="Xie B."/>
            <person name="Gu X."/>
            <person name="Wang X."/>
            <person name="Du Y."/>
            <person name="Jin W."/>
            <person name="Huang S."/>
        </authorList>
    </citation>
    <scope>NUCLEOTIDE SEQUENCE [LARGE SCALE GENOMIC DNA]</scope>
    <source>
        <strain evidence="3">cv. 9930</strain>
    </source>
</reference>
<sequence>MKKEKKEEKEKEKEKAEKESGGSRPSALAFPEGYVGLLRLASFLTIDTMNSPCGYATWALIPHSYIMDHSFMDLLGPGPILQSPSRARLPQTYCLSYIHVLQSSSFSKHF</sequence>
<dbReference type="Gramene" id="KGN50985">
    <property type="protein sequence ID" value="KGN50985"/>
    <property type="gene ID" value="Csa_5G385370"/>
</dbReference>
<dbReference type="EMBL" id="CM002926">
    <property type="protein sequence ID" value="KGN50985.1"/>
    <property type="molecule type" value="Genomic_DNA"/>
</dbReference>
<evidence type="ECO:0000313" key="2">
    <source>
        <dbReference type="EMBL" id="KGN50985.1"/>
    </source>
</evidence>
<evidence type="ECO:0000313" key="3">
    <source>
        <dbReference type="Proteomes" id="UP000029981"/>
    </source>
</evidence>
<proteinExistence type="predicted"/>
<dbReference type="AlphaFoldDB" id="A0A0A0KMY5"/>
<gene>
    <name evidence="2" type="ORF">Csa_5G385370</name>
</gene>
<evidence type="ECO:0000256" key="1">
    <source>
        <dbReference type="SAM" id="MobiDB-lite"/>
    </source>
</evidence>
<reference evidence="2 3" key="4">
    <citation type="journal article" date="2011" name="BMC Genomics">
        <title>RNA-Seq improves annotation of protein-coding genes in the cucumber genome.</title>
        <authorList>
            <person name="Li Z."/>
            <person name="Zhang Z."/>
            <person name="Yan P."/>
            <person name="Huang S."/>
            <person name="Fei Z."/>
            <person name="Lin K."/>
        </authorList>
    </citation>
    <scope>NUCLEOTIDE SEQUENCE [LARGE SCALE GENOMIC DNA]</scope>
    <source>
        <strain evidence="3">cv. 9930</strain>
    </source>
</reference>
<protein>
    <submittedName>
        <fullName evidence="2">Uncharacterized protein</fullName>
    </submittedName>
</protein>
<keyword evidence="3" id="KW-1185">Reference proteome</keyword>
<reference evidence="2 3" key="3">
    <citation type="journal article" date="2010" name="BMC Genomics">
        <title>Transcriptome sequencing and comparative analysis of cucumber flowers with different sex types.</title>
        <authorList>
            <person name="Guo S."/>
            <person name="Zheng Y."/>
            <person name="Joung J.G."/>
            <person name="Liu S."/>
            <person name="Zhang Z."/>
            <person name="Crasta O.R."/>
            <person name="Sobral B.W."/>
            <person name="Xu Y."/>
            <person name="Huang S."/>
            <person name="Fei Z."/>
        </authorList>
    </citation>
    <scope>NUCLEOTIDE SEQUENCE [LARGE SCALE GENOMIC DNA]</scope>
    <source>
        <strain evidence="3">cv. 9930</strain>
    </source>
</reference>
<name>A0A0A0KMY5_CUCSA</name>
<feature type="region of interest" description="Disordered" evidence="1">
    <location>
        <begin position="1"/>
        <end position="27"/>
    </location>
</feature>
<accession>A0A0A0KMY5</accession>
<reference evidence="2 3" key="1">
    <citation type="journal article" date="2009" name="Nat. Genet.">
        <title>The genome of the cucumber, Cucumis sativus L.</title>
        <authorList>
            <person name="Huang S."/>
            <person name="Li R."/>
            <person name="Zhang Z."/>
            <person name="Li L."/>
            <person name="Gu X."/>
            <person name="Fan W."/>
            <person name="Lucas W.J."/>
            <person name="Wang X."/>
            <person name="Xie B."/>
            <person name="Ni P."/>
            <person name="Ren Y."/>
            <person name="Zhu H."/>
            <person name="Li J."/>
            <person name="Lin K."/>
            <person name="Jin W."/>
            <person name="Fei Z."/>
            <person name="Li G."/>
            <person name="Staub J."/>
            <person name="Kilian A."/>
            <person name="van der Vossen E.A."/>
            <person name="Wu Y."/>
            <person name="Guo J."/>
            <person name="He J."/>
            <person name="Jia Z."/>
            <person name="Ren Y."/>
            <person name="Tian G."/>
            <person name="Lu Y."/>
            <person name="Ruan J."/>
            <person name="Qian W."/>
            <person name="Wang M."/>
            <person name="Huang Q."/>
            <person name="Li B."/>
            <person name="Xuan Z."/>
            <person name="Cao J."/>
            <person name="Asan"/>
            <person name="Wu Z."/>
            <person name="Zhang J."/>
            <person name="Cai Q."/>
            <person name="Bai Y."/>
            <person name="Zhao B."/>
            <person name="Han Y."/>
            <person name="Li Y."/>
            <person name="Li X."/>
            <person name="Wang S."/>
            <person name="Shi Q."/>
            <person name="Liu S."/>
            <person name="Cho W.K."/>
            <person name="Kim J.Y."/>
            <person name="Xu Y."/>
            <person name="Heller-Uszynska K."/>
            <person name="Miao H."/>
            <person name="Cheng Z."/>
            <person name="Zhang S."/>
            <person name="Wu J."/>
            <person name="Yang Y."/>
            <person name="Kang H."/>
            <person name="Li M."/>
            <person name="Liang H."/>
            <person name="Ren X."/>
            <person name="Shi Z."/>
            <person name="Wen M."/>
            <person name="Jian M."/>
            <person name="Yang H."/>
            <person name="Zhang G."/>
            <person name="Yang Z."/>
            <person name="Chen R."/>
            <person name="Liu S."/>
            <person name="Li J."/>
            <person name="Ma L."/>
            <person name="Liu H."/>
            <person name="Zhou Y."/>
            <person name="Zhao J."/>
            <person name="Fang X."/>
            <person name="Li G."/>
            <person name="Fang L."/>
            <person name="Li Y."/>
            <person name="Liu D."/>
            <person name="Zheng H."/>
            <person name="Zhang Y."/>
            <person name="Qin N."/>
            <person name="Li Z."/>
            <person name="Yang G."/>
            <person name="Yang S."/>
            <person name="Bolund L."/>
            <person name="Kristiansen K."/>
            <person name="Zheng H."/>
            <person name="Li S."/>
            <person name="Zhang X."/>
            <person name="Yang H."/>
            <person name="Wang J."/>
            <person name="Sun R."/>
            <person name="Zhang B."/>
            <person name="Jiang S."/>
            <person name="Wang J."/>
            <person name="Du Y."/>
            <person name="Li S."/>
        </authorList>
    </citation>
    <scope>NUCLEOTIDE SEQUENCE [LARGE SCALE GENOMIC DNA]</scope>
    <source>
        <strain evidence="3">cv. 9930</strain>
    </source>
</reference>
<dbReference type="Proteomes" id="UP000029981">
    <property type="component" value="Chromosome 5"/>
</dbReference>